<dbReference type="STRING" id="887929.HMP0721_0736"/>
<organism evidence="1 2">
    <name type="scientific">Pseudoramibacter alactolyticus ATCC 23263</name>
    <dbReference type="NCBI Taxonomy" id="887929"/>
    <lineage>
        <taxon>Bacteria</taxon>
        <taxon>Bacillati</taxon>
        <taxon>Bacillota</taxon>
        <taxon>Clostridia</taxon>
        <taxon>Eubacteriales</taxon>
        <taxon>Eubacteriaceae</taxon>
        <taxon>Pseudoramibacter</taxon>
    </lineage>
</organism>
<reference evidence="1 2" key="1">
    <citation type="submission" date="2010-12" db="EMBL/GenBank/DDBJ databases">
        <authorList>
            <person name="Muzny D."/>
            <person name="Qin X."/>
            <person name="Deng J."/>
            <person name="Jiang H."/>
            <person name="Liu Y."/>
            <person name="Qu J."/>
            <person name="Song X.-Z."/>
            <person name="Zhang L."/>
            <person name="Thornton R."/>
            <person name="Coyle M."/>
            <person name="Francisco L."/>
            <person name="Jackson L."/>
            <person name="Javaid M."/>
            <person name="Korchina V."/>
            <person name="Kovar C."/>
            <person name="Mata R."/>
            <person name="Mathew T."/>
            <person name="Ngo R."/>
            <person name="Nguyen L."/>
            <person name="Nguyen N."/>
            <person name="Okwuonu G."/>
            <person name="Ongeri F."/>
            <person name="Pham C."/>
            <person name="Simmons D."/>
            <person name="Wilczek-Boney K."/>
            <person name="Hale W."/>
            <person name="Jakkamsetti A."/>
            <person name="Pham P."/>
            <person name="Ruth R."/>
            <person name="San Lucas F."/>
            <person name="Warren J."/>
            <person name="Zhang J."/>
            <person name="Zhao Z."/>
            <person name="Zhou C."/>
            <person name="Zhu D."/>
            <person name="Lee S."/>
            <person name="Bess C."/>
            <person name="Blankenburg K."/>
            <person name="Forbes L."/>
            <person name="Fu Q."/>
            <person name="Gubbala S."/>
            <person name="Hirani K."/>
            <person name="Jayaseelan J.C."/>
            <person name="Lara F."/>
            <person name="Munidasa M."/>
            <person name="Palculict T."/>
            <person name="Patil S."/>
            <person name="Pu L.-L."/>
            <person name="Saada N."/>
            <person name="Tang L."/>
            <person name="Weissenberger G."/>
            <person name="Zhu Y."/>
            <person name="Hemphill L."/>
            <person name="Shang Y."/>
            <person name="Youmans B."/>
            <person name="Ayvaz T."/>
            <person name="Ross M."/>
            <person name="Santibanez J."/>
            <person name="Aqrawi P."/>
            <person name="Gross S."/>
            <person name="Joshi V."/>
            <person name="Fowler G."/>
            <person name="Nazareth L."/>
            <person name="Reid J."/>
            <person name="Worley K."/>
            <person name="Petrosino J."/>
            <person name="Highlander S."/>
            <person name="Gibbs R."/>
        </authorList>
    </citation>
    <scope>NUCLEOTIDE SEQUENCE [LARGE SCALE GENOMIC DNA]</scope>
    <source>
        <strain evidence="1 2">ATCC 23263</strain>
    </source>
</reference>
<dbReference type="HOGENOM" id="CLU_103675_1_0_9"/>
<gene>
    <name evidence="1" type="ORF">HMP0721_0736</name>
</gene>
<protein>
    <recommendedName>
        <fullName evidence="3">DUF4364 domain-containing protein</fullName>
    </recommendedName>
</protein>
<name>E6MFF3_9FIRM</name>
<evidence type="ECO:0000313" key="2">
    <source>
        <dbReference type="Proteomes" id="UP000004754"/>
    </source>
</evidence>
<comment type="caution">
    <text evidence="1">The sequence shown here is derived from an EMBL/GenBank/DDBJ whole genome shotgun (WGS) entry which is preliminary data.</text>
</comment>
<dbReference type="OrthoDB" id="9783597at2"/>
<dbReference type="RefSeq" id="WP_006598160.1">
    <property type="nucleotide sequence ID" value="NZ_GL622359.1"/>
</dbReference>
<dbReference type="EMBL" id="AEQN01000011">
    <property type="protein sequence ID" value="EFV02313.1"/>
    <property type="molecule type" value="Genomic_DNA"/>
</dbReference>
<dbReference type="AlphaFoldDB" id="E6MFF3"/>
<dbReference type="eggNOG" id="COG3432">
    <property type="taxonomic scope" value="Bacteria"/>
</dbReference>
<evidence type="ECO:0008006" key="3">
    <source>
        <dbReference type="Google" id="ProtNLM"/>
    </source>
</evidence>
<dbReference type="Proteomes" id="UP000004754">
    <property type="component" value="Unassembled WGS sequence"/>
</dbReference>
<keyword evidence="2" id="KW-1185">Reference proteome</keyword>
<proteinExistence type="predicted"/>
<evidence type="ECO:0000313" key="1">
    <source>
        <dbReference type="EMBL" id="EFV02313.1"/>
    </source>
</evidence>
<accession>E6MFF3</accession>
<dbReference type="Pfam" id="PF14277">
    <property type="entry name" value="DUF4364"/>
    <property type="match status" value="1"/>
</dbReference>
<sequence>MENFQHKTEDKLIILYVLDKIKTGLTREQIAFIILQNLQTAYLDIQMYIDALIAEKMIWDHSGKLIISSKGSAMIAQLVDKIPAFTREMLSAFIAGNKQAIFKETRTDASYDEAGPGDFQVHLGLSENNLDLMQISVSCPNKEEALALCNAWKNNTQKIYAQIMSTLISG</sequence>
<dbReference type="InterPro" id="IPR025374">
    <property type="entry name" value="DUF4364"/>
</dbReference>